<dbReference type="STRING" id="1344416.A0A139AQF8"/>
<dbReference type="GO" id="GO:0006334">
    <property type="term" value="P:nucleosome assembly"/>
    <property type="evidence" value="ECO:0007669"/>
    <property type="project" value="InterPro"/>
</dbReference>
<dbReference type="InterPro" id="IPR036388">
    <property type="entry name" value="WH-like_DNA-bd_sf"/>
</dbReference>
<dbReference type="OrthoDB" id="1110759at2759"/>
<proteinExistence type="predicted"/>
<dbReference type="SUPFAM" id="SSF46785">
    <property type="entry name" value="Winged helix' DNA-binding domain"/>
    <property type="match status" value="1"/>
</dbReference>
<dbReference type="PROSITE" id="PS51504">
    <property type="entry name" value="H15"/>
    <property type="match status" value="1"/>
</dbReference>
<gene>
    <name evidence="4" type="ORF">M427DRAFT_29416</name>
</gene>
<organism evidence="4 5">
    <name type="scientific">Gonapodya prolifera (strain JEL478)</name>
    <name type="common">Monoblepharis prolifera</name>
    <dbReference type="NCBI Taxonomy" id="1344416"/>
    <lineage>
        <taxon>Eukaryota</taxon>
        <taxon>Fungi</taxon>
        <taxon>Fungi incertae sedis</taxon>
        <taxon>Chytridiomycota</taxon>
        <taxon>Chytridiomycota incertae sedis</taxon>
        <taxon>Monoblepharidomycetes</taxon>
        <taxon>Monoblepharidales</taxon>
        <taxon>Gonapodyaceae</taxon>
        <taxon>Gonapodya</taxon>
    </lineage>
</organism>
<evidence type="ECO:0000259" key="3">
    <source>
        <dbReference type="PROSITE" id="PS51504"/>
    </source>
</evidence>
<evidence type="ECO:0000256" key="1">
    <source>
        <dbReference type="ARBA" id="ARBA00020833"/>
    </source>
</evidence>
<dbReference type="InterPro" id="IPR005818">
    <property type="entry name" value="Histone_H1/H5_H15"/>
</dbReference>
<keyword evidence="5" id="KW-1185">Reference proteome</keyword>
<feature type="region of interest" description="Disordered" evidence="2">
    <location>
        <begin position="80"/>
        <end position="113"/>
    </location>
</feature>
<dbReference type="Gene3D" id="1.10.10.10">
    <property type="entry name" value="Winged helix-like DNA-binding domain superfamily/Winged helix DNA-binding domain"/>
    <property type="match status" value="1"/>
</dbReference>
<name>A0A139AQF8_GONPJ</name>
<dbReference type="GO" id="GO:0003677">
    <property type="term" value="F:DNA binding"/>
    <property type="evidence" value="ECO:0007669"/>
    <property type="project" value="InterPro"/>
</dbReference>
<evidence type="ECO:0000256" key="2">
    <source>
        <dbReference type="SAM" id="MobiDB-lite"/>
    </source>
</evidence>
<accession>A0A139AQF8</accession>
<feature type="domain" description="H15" evidence="3">
    <location>
        <begin position="17"/>
        <end position="92"/>
    </location>
</feature>
<dbReference type="SMART" id="SM00526">
    <property type="entry name" value="H15"/>
    <property type="match status" value="1"/>
</dbReference>
<dbReference type="InterPro" id="IPR036390">
    <property type="entry name" value="WH_DNA-bd_sf"/>
</dbReference>
<dbReference type="Proteomes" id="UP000070544">
    <property type="component" value="Unassembled WGS sequence"/>
</dbReference>
<dbReference type="Pfam" id="PF00538">
    <property type="entry name" value="Linker_histone"/>
    <property type="match status" value="1"/>
</dbReference>
<protein>
    <recommendedName>
        <fullName evidence="1">Histone H1</fullName>
    </recommendedName>
</protein>
<reference evidence="4 5" key="1">
    <citation type="journal article" date="2015" name="Genome Biol. Evol.">
        <title>Phylogenomic analyses indicate that early fungi evolved digesting cell walls of algal ancestors of land plants.</title>
        <authorList>
            <person name="Chang Y."/>
            <person name="Wang S."/>
            <person name="Sekimoto S."/>
            <person name="Aerts A.L."/>
            <person name="Choi C."/>
            <person name="Clum A."/>
            <person name="LaButti K.M."/>
            <person name="Lindquist E.A."/>
            <person name="Yee Ngan C."/>
            <person name="Ohm R.A."/>
            <person name="Salamov A.A."/>
            <person name="Grigoriev I.V."/>
            <person name="Spatafora J.W."/>
            <person name="Berbee M.L."/>
        </authorList>
    </citation>
    <scope>NUCLEOTIDE SEQUENCE [LARGE SCALE GENOMIC DNA]</scope>
    <source>
        <strain evidence="4 5">JEL478</strain>
    </source>
</reference>
<dbReference type="AlphaFoldDB" id="A0A139AQF8"/>
<sequence length="113" mass="12829">MSEQEAQHAAHAKHHYDHPKYRDMIEEALANATDSKGMAPTTIIKYIKEQFKNLPGDEKQIVQHVRNAIKLGVEENVFSQPKGSQGRVKLRNRTHSASLRPKTSRAKVTKKSE</sequence>
<dbReference type="GO" id="GO:0000786">
    <property type="term" value="C:nucleosome"/>
    <property type="evidence" value="ECO:0007669"/>
    <property type="project" value="InterPro"/>
</dbReference>
<evidence type="ECO:0000313" key="4">
    <source>
        <dbReference type="EMBL" id="KXS18976.1"/>
    </source>
</evidence>
<feature type="compositionally biased region" description="Basic residues" evidence="2">
    <location>
        <begin position="102"/>
        <end position="113"/>
    </location>
</feature>
<evidence type="ECO:0000313" key="5">
    <source>
        <dbReference type="Proteomes" id="UP000070544"/>
    </source>
</evidence>
<dbReference type="EMBL" id="KQ965740">
    <property type="protein sequence ID" value="KXS18976.1"/>
    <property type="molecule type" value="Genomic_DNA"/>
</dbReference>